<dbReference type="AlphaFoldDB" id="A0A6J5Z5A5"/>
<dbReference type="InterPro" id="IPR002562">
    <property type="entry name" value="3'-5'_exonuclease_dom"/>
</dbReference>
<evidence type="ECO:0000313" key="3">
    <source>
        <dbReference type="EMBL" id="CAB4372601.1"/>
    </source>
</evidence>
<dbReference type="EMBL" id="CAFAAD010000010">
    <property type="protein sequence ID" value="CAB4783393.1"/>
    <property type="molecule type" value="Genomic_DNA"/>
</dbReference>
<dbReference type="GO" id="GO:0006139">
    <property type="term" value="P:nucleobase-containing compound metabolic process"/>
    <property type="evidence" value="ECO:0007669"/>
    <property type="project" value="InterPro"/>
</dbReference>
<evidence type="ECO:0000259" key="1">
    <source>
        <dbReference type="PROSITE" id="PS50967"/>
    </source>
</evidence>
<dbReference type="PANTHER" id="PTHR47649">
    <property type="entry name" value="RIBONUCLEASE D"/>
    <property type="match status" value="1"/>
</dbReference>
<dbReference type="InterPro" id="IPR012337">
    <property type="entry name" value="RNaseH-like_sf"/>
</dbReference>
<dbReference type="Pfam" id="PF00570">
    <property type="entry name" value="HRDC"/>
    <property type="match status" value="1"/>
</dbReference>
<dbReference type="InterPro" id="IPR036397">
    <property type="entry name" value="RNaseH_sf"/>
</dbReference>
<dbReference type="SUPFAM" id="SSF47819">
    <property type="entry name" value="HRDC-like"/>
    <property type="match status" value="2"/>
</dbReference>
<dbReference type="CDD" id="cd06142">
    <property type="entry name" value="RNaseD_exo"/>
    <property type="match status" value="1"/>
</dbReference>
<dbReference type="PROSITE" id="PS50967">
    <property type="entry name" value="HRDC"/>
    <property type="match status" value="1"/>
</dbReference>
<evidence type="ECO:0000313" key="2">
    <source>
        <dbReference type="EMBL" id="CAB4337825.1"/>
    </source>
</evidence>
<dbReference type="Pfam" id="PF01612">
    <property type="entry name" value="DNA_pol_A_exo1"/>
    <property type="match status" value="1"/>
</dbReference>
<dbReference type="GO" id="GO:0008408">
    <property type="term" value="F:3'-5' exonuclease activity"/>
    <property type="evidence" value="ECO:0007669"/>
    <property type="project" value="InterPro"/>
</dbReference>
<dbReference type="PANTHER" id="PTHR47649:SF1">
    <property type="entry name" value="RIBONUCLEASE D"/>
    <property type="match status" value="1"/>
</dbReference>
<dbReference type="SMART" id="SM00474">
    <property type="entry name" value="35EXOc"/>
    <property type="match status" value="1"/>
</dbReference>
<dbReference type="SUPFAM" id="SSF53098">
    <property type="entry name" value="Ribonuclease H-like"/>
    <property type="match status" value="1"/>
</dbReference>
<evidence type="ECO:0000313" key="6">
    <source>
        <dbReference type="EMBL" id="CAB4814383.1"/>
    </source>
</evidence>
<evidence type="ECO:0000313" key="7">
    <source>
        <dbReference type="EMBL" id="CAB4947982.1"/>
    </source>
</evidence>
<dbReference type="EMBL" id="CAFAAM010000210">
    <property type="protein sequence ID" value="CAB4814383.1"/>
    <property type="molecule type" value="Genomic_DNA"/>
</dbReference>
<protein>
    <submittedName>
        <fullName evidence="2">Unannotated protein</fullName>
    </submittedName>
</protein>
<evidence type="ECO:0000313" key="5">
    <source>
        <dbReference type="EMBL" id="CAB4783393.1"/>
    </source>
</evidence>
<dbReference type="InterPro" id="IPR044876">
    <property type="entry name" value="HRDC_dom_sf"/>
</dbReference>
<dbReference type="GO" id="GO:0003676">
    <property type="term" value="F:nucleic acid binding"/>
    <property type="evidence" value="ECO:0007669"/>
    <property type="project" value="InterPro"/>
</dbReference>
<feature type="domain" description="HRDC" evidence="1">
    <location>
        <begin position="210"/>
        <end position="290"/>
    </location>
</feature>
<dbReference type="Gene3D" id="1.10.150.80">
    <property type="entry name" value="HRDC domain"/>
    <property type="match status" value="1"/>
</dbReference>
<dbReference type="EMBL" id="CAFBNJ010000024">
    <property type="protein sequence ID" value="CAB4947982.1"/>
    <property type="molecule type" value="Genomic_DNA"/>
</dbReference>
<dbReference type="EMBL" id="CAESAL010000018">
    <property type="protein sequence ID" value="CAB4337825.1"/>
    <property type="molecule type" value="Genomic_DNA"/>
</dbReference>
<dbReference type="EMBL" id="CAEUNJ010000087">
    <property type="protein sequence ID" value="CAB4372601.1"/>
    <property type="molecule type" value="Genomic_DNA"/>
</dbReference>
<accession>A0A6J5Z5A5</accession>
<reference evidence="2" key="1">
    <citation type="submission" date="2020-05" db="EMBL/GenBank/DDBJ databases">
        <authorList>
            <person name="Chiriac C."/>
            <person name="Salcher M."/>
            <person name="Ghai R."/>
            <person name="Kavagutti S V."/>
        </authorList>
    </citation>
    <scope>NUCLEOTIDE SEQUENCE</scope>
</reference>
<dbReference type="Gene3D" id="3.30.420.10">
    <property type="entry name" value="Ribonuclease H-like superfamily/Ribonuclease H"/>
    <property type="match status" value="1"/>
</dbReference>
<evidence type="ECO:0000313" key="4">
    <source>
        <dbReference type="EMBL" id="CAB4581186.1"/>
    </source>
</evidence>
<organism evidence="2">
    <name type="scientific">freshwater metagenome</name>
    <dbReference type="NCBI Taxonomy" id="449393"/>
    <lineage>
        <taxon>unclassified sequences</taxon>
        <taxon>metagenomes</taxon>
        <taxon>ecological metagenomes</taxon>
    </lineage>
</organism>
<dbReference type="GO" id="GO:0000166">
    <property type="term" value="F:nucleotide binding"/>
    <property type="evidence" value="ECO:0007669"/>
    <property type="project" value="InterPro"/>
</dbReference>
<name>A0A6J5Z5A5_9ZZZZ</name>
<dbReference type="InterPro" id="IPR051086">
    <property type="entry name" value="RNase_D-like"/>
</dbReference>
<proteinExistence type="predicted"/>
<sequence>MTDPDFRIVDTESEFARVIELLRDQPCYALDTEFHRERTYFPKLALVQIAWPGDLVLVDPLAVDLRPFAEILESDSIAVLHAADQDLEILELVCGTVPRVLFDTQIAAGFLGLSTPSLTTIYERFVDFRVGKGDRLTDWLQRPLTEGQLVYAANDVARLLETKDRIVEQLESRGRLSWALDECEIQRVRLRGQRNPDEAWRRIKEARQLRGSARTVARALAAWRERRAAALDIPVRYVLSDIALTGIAQRPPKDRRDLEKIRGFDRGTREDVVGEILGAVRSGLADTSPVMDEVVPGGVERDLRPAIALISAWIAQLARDLELDASILATRGDIEALLRGDDNARLATGWRDELAGQPVRSLLEGGAAVAFAGNGELVIEERSRKPLS</sequence>
<gene>
    <name evidence="4" type="ORF">UFOPK1762_00632</name>
    <name evidence="5" type="ORF">UFOPK2969_00246</name>
    <name evidence="6" type="ORF">UFOPK3010_01345</name>
    <name evidence="2" type="ORF">UFOPK3331_00721</name>
    <name evidence="7" type="ORF">UFOPK3785_00643</name>
    <name evidence="3" type="ORF">UFOPK4201_01648</name>
</gene>
<dbReference type="InterPro" id="IPR010997">
    <property type="entry name" value="HRDC-like_sf"/>
</dbReference>
<dbReference type="InterPro" id="IPR002121">
    <property type="entry name" value="HRDC_dom"/>
</dbReference>
<dbReference type="EMBL" id="CAEZTY010000016">
    <property type="protein sequence ID" value="CAB4581186.1"/>
    <property type="molecule type" value="Genomic_DNA"/>
</dbReference>